<reference evidence="8 9" key="1">
    <citation type="journal article" date="2012" name="Stand. Genomic Sci.">
        <title>Complete genome sequence of the facultatively chemolithoautotrophic and methylotrophic alpha Proteobacterium Starkeya novella type strain (ATCC 8093(T)).</title>
        <authorList>
            <person name="Kappler U."/>
            <person name="Davenport K."/>
            <person name="Beatson S."/>
            <person name="Lucas S."/>
            <person name="Lapidus A."/>
            <person name="Copeland A."/>
            <person name="Berry K.W."/>
            <person name="Glavina Del Rio T."/>
            <person name="Hammon N."/>
            <person name="Dalin E."/>
            <person name="Tice H."/>
            <person name="Pitluck S."/>
            <person name="Richardson P."/>
            <person name="Bruce D."/>
            <person name="Goodwin L.A."/>
            <person name="Han C."/>
            <person name="Tapia R."/>
            <person name="Detter J.C."/>
            <person name="Chang Y.J."/>
            <person name="Jeffries C.D."/>
            <person name="Land M."/>
            <person name="Hauser L."/>
            <person name="Kyrpides N.C."/>
            <person name="Goker M."/>
            <person name="Ivanova N."/>
            <person name="Klenk H.P."/>
            <person name="Woyke T."/>
        </authorList>
    </citation>
    <scope>NUCLEOTIDE SEQUENCE [LARGE SCALE GENOMIC DNA]</scope>
    <source>
        <strain evidence="9">ATCC 8093 / DSM 506 / JCM 20403 / CCM 1077 / IAM 12100 / NBRC 12443 / NCIMB 10456</strain>
    </source>
</reference>
<dbReference type="CDD" id="cd03112">
    <property type="entry name" value="CobW-like"/>
    <property type="match status" value="1"/>
</dbReference>
<dbReference type="InterPro" id="IPR027417">
    <property type="entry name" value="P-loop_NTPase"/>
</dbReference>
<evidence type="ECO:0000313" key="8">
    <source>
        <dbReference type="EMBL" id="ADH91530.1"/>
    </source>
</evidence>
<dbReference type="KEGG" id="sno:Snov_4264"/>
<dbReference type="InterPro" id="IPR051316">
    <property type="entry name" value="Zinc-reg_GTPase_activator"/>
</dbReference>
<comment type="function">
    <text evidence="5">Zinc chaperone that directly transfers zinc cofactor to target proteins, thereby activating them. Zinc is transferred from the CXCC motif in the GTPase domain to the zinc binding site in target proteins in a process requiring GTP hydrolysis.</text>
</comment>
<dbReference type="Gene3D" id="3.40.50.300">
    <property type="entry name" value="P-loop containing nucleotide triphosphate hydrolases"/>
    <property type="match status" value="1"/>
</dbReference>
<proteinExistence type="inferred from homology"/>
<comment type="similarity">
    <text evidence="4">Belongs to the SIMIBI class G3E GTPase family. ZNG1 subfamily.</text>
</comment>
<dbReference type="AlphaFoldDB" id="D7A2K0"/>
<dbReference type="PANTHER" id="PTHR13748:SF62">
    <property type="entry name" value="COBW DOMAIN-CONTAINING PROTEIN"/>
    <property type="match status" value="1"/>
</dbReference>
<comment type="catalytic activity">
    <reaction evidence="6">
        <text>GTP + H2O = GDP + phosphate + H(+)</text>
        <dbReference type="Rhea" id="RHEA:19669"/>
        <dbReference type="ChEBI" id="CHEBI:15377"/>
        <dbReference type="ChEBI" id="CHEBI:15378"/>
        <dbReference type="ChEBI" id="CHEBI:37565"/>
        <dbReference type="ChEBI" id="CHEBI:43474"/>
        <dbReference type="ChEBI" id="CHEBI:58189"/>
    </reaction>
    <physiologicalReaction direction="left-to-right" evidence="6">
        <dbReference type="Rhea" id="RHEA:19670"/>
    </physiologicalReaction>
</comment>
<evidence type="ECO:0000256" key="4">
    <source>
        <dbReference type="ARBA" id="ARBA00034320"/>
    </source>
</evidence>
<sequence length="348" mass="37569">MNGGDKLSVHVLTGFLGAGKTSLLRRLLALPALGDTAVVINEFGEVGLDHLLLEAVDEDIVLLKSGCVCCTVRGDLKNALVTLMERRRSGEIPAFARIVVETTGIADPAPIVATLTADPMLRHHFRVGNIVTVVDVPNGLSNIDAYPESLRQVAAADRLVVSKADLADTEEIAALEAGLRAVNPTATLVALDEHAVPDPERLLADLHDETARPAEVARWLDAVASTRWRFHAHGTHDVNAHRDIRAFVLRNAQPLAWPRFALWLSMLLNRHGAAILRLKGLLALEGVEGPVVIQGVQHIVHAPLHLKAWPRGVPLTEIVVIARGLDPTLVQRSFEAFNRLRPAGDAAA</sequence>
<dbReference type="OrthoDB" id="9808822at2"/>
<dbReference type="HOGENOM" id="CLU_017452_0_2_5"/>
<name>D7A2K0_ANCN5</name>
<keyword evidence="1" id="KW-0547">Nucleotide-binding</keyword>
<gene>
    <name evidence="8" type="ordered locus">Snov_4264</name>
</gene>
<organism evidence="8 9">
    <name type="scientific">Ancylobacter novellus (strain ATCC 8093 / DSM 506 / JCM 20403 / CCM 1077 / IAM 12100 / NBRC 12443 / NCIMB 10456)</name>
    <name type="common">Starkeya novella</name>
    <dbReference type="NCBI Taxonomy" id="639283"/>
    <lineage>
        <taxon>Bacteria</taxon>
        <taxon>Pseudomonadati</taxon>
        <taxon>Pseudomonadota</taxon>
        <taxon>Alphaproteobacteria</taxon>
        <taxon>Hyphomicrobiales</taxon>
        <taxon>Xanthobacteraceae</taxon>
        <taxon>Ancylobacter</taxon>
    </lineage>
</organism>
<dbReference type="Proteomes" id="UP000006633">
    <property type="component" value="Chromosome"/>
</dbReference>
<dbReference type="RefSeq" id="WP_013169030.1">
    <property type="nucleotide sequence ID" value="NC_014217.1"/>
</dbReference>
<dbReference type="STRING" id="639283.Snov_4264"/>
<accession>D7A2K0</accession>
<dbReference type="GO" id="GO:0000166">
    <property type="term" value="F:nucleotide binding"/>
    <property type="evidence" value="ECO:0007669"/>
    <property type="project" value="UniProtKB-KW"/>
</dbReference>
<evidence type="ECO:0000256" key="1">
    <source>
        <dbReference type="ARBA" id="ARBA00022741"/>
    </source>
</evidence>
<evidence type="ECO:0000256" key="2">
    <source>
        <dbReference type="ARBA" id="ARBA00022801"/>
    </source>
</evidence>
<dbReference type="PANTHER" id="PTHR13748">
    <property type="entry name" value="COBW-RELATED"/>
    <property type="match status" value="1"/>
</dbReference>
<dbReference type="GO" id="GO:0016787">
    <property type="term" value="F:hydrolase activity"/>
    <property type="evidence" value="ECO:0007669"/>
    <property type="project" value="UniProtKB-KW"/>
</dbReference>
<feature type="domain" description="CobW C-terminal" evidence="7">
    <location>
        <begin position="244"/>
        <end position="338"/>
    </location>
</feature>
<dbReference type="SUPFAM" id="SSF52540">
    <property type="entry name" value="P-loop containing nucleoside triphosphate hydrolases"/>
    <property type="match status" value="1"/>
</dbReference>
<dbReference type="SMART" id="SM00833">
    <property type="entry name" value="CobW_C"/>
    <property type="match status" value="1"/>
</dbReference>
<keyword evidence="9" id="KW-1185">Reference proteome</keyword>
<keyword evidence="3" id="KW-0143">Chaperone</keyword>
<dbReference type="InterPro" id="IPR003495">
    <property type="entry name" value="CobW/HypB/UreG_nucleotide-bd"/>
</dbReference>
<dbReference type="SUPFAM" id="SSF90002">
    <property type="entry name" value="Hypothetical protein YjiA, C-terminal domain"/>
    <property type="match status" value="1"/>
</dbReference>
<protein>
    <submittedName>
        <fullName evidence="8">Cobalamin synthesis protein P47K</fullName>
    </submittedName>
</protein>
<evidence type="ECO:0000256" key="3">
    <source>
        <dbReference type="ARBA" id="ARBA00023186"/>
    </source>
</evidence>
<evidence type="ECO:0000259" key="7">
    <source>
        <dbReference type="SMART" id="SM00833"/>
    </source>
</evidence>
<dbReference type="eggNOG" id="COG0523">
    <property type="taxonomic scope" value="Bacteria"/>
</dbReference>
<dbReference type="EMBL" id="CP002026">
    <property type="protein sequence ID" value="ADH91530.1"/>
    <property type="molecule type" value="Genomic_DNA"/>
</dbReference>
<dbReference type="InterPro" id="IPR011629">
    <property type="entry name" value="CobW-like_C"/>
</dbReference>
<evidence type="ECO:0000313" key="9">
    <source>
        <dbReference type="Proteomes" id="UP000006633"/>
    </source>
</evidence>
<dbReference type="Pfam" id="PF07683">
    <property type="entry name" value="CobW_C"/>
    <property type="match status" value="1"/>
</dbReference>
<evidence type="ECO:0000256" key="6">
    <source>
        <dbReference type="ARBA" id="ARBA00049117"/>
    </source>
</evidence>
<evidence type="ECO:0000256" key="5">
    <source>
        <dbReference type="ARBA" id="ARBA00045658"/>
    </source>
</evidence>
<dbReference type="Pfam" id="PF02492">
    <property type="entry name" value="cobW"/>
    <property type="match status" value="1"/>
</dbReference>
<dbReference type="InterPro" id="IPR036627">
    <property type="entry name" value="CobW-likC_sf"/>
</dbReference>
<keyword evidence="2" id="KW-0378">Hydrolase</keyword>
<dbReference type="GO" id="GO:0005737">
    <property type="term" value="C:cytoplasm"/>
    <property type="evidence" value="ECO:0007669"/>
    <property type="project" value="TreeGrafter"/>
</dbReference>
<dbReference type="Gene3D" id="3.30.1220.10">
    <property type="entry name" value="CobW-like, C-terminal domain"/>
    <property type="match status" value="1"/>
</dbReference>